<reference evidence="9" key="1">
    <citation type="submission" date="2016-04" db="EMBL/GenBank/DDBJ databases">
        <authorList>
            <person name="Evans L.H."/>
            <person name="Alamgir A."/>
            <person name="Owens N."/>
            <person name="Weber N.D."/>
            <person name="Virtaneva K."/>
            <person name="Barbian K."/>
            <person name="Babar A."/>
            <person name="Rosenke K."/>
        </authorList>
    </citation>
    <scope>NUCLEOTIDE SEQUENCE</scope>
    <source>
        <strain evidence="9">86-1</strain>
    </source>
</reference>
<evidence type="ECO:0000313" key="9">
    <source>
        <dbReference type="EMBL" id="SBV90603.1"/>
    </source>
</evidence>
<dbReference type="NCBIfam" id="TIGR02937">
    <property type="entry name" value="sigma70-ECF"/>
    <property type="match status" value="1"/>
</dbReference>
<keyword evidence="4 6" id="KW-0238">DNA-binding</keyword>
<feature type="domain" description="RNA polymerase sigma-70 region 2" evidence="7">
    <location>
        <begin position="24"/>
        <end position="88"/>
    </location>
</feature>
<evidence type="ECO:0000256" key="1">
    <source>
        <dbReference type="ARBA" id="ARBA00010641"/>
    </source>
</evidence>
<keyword evidence="2 6" id="KW-0805">Transcription regulation</keyword>
<dbReference type="InterPro" id="IPR039425">
    <property type="entry name" value="RNA_pol_sigma-70-like"/>
</dbReference>
<dbReference type="InterPro" id="IPR036388">
    <property type="entry name" value="WH-like_DNA-bd_sf"/>
</dbReference>
<dbReference type="Pfam" id="PF08281">
    <property type="entry name" value="Sigma70_r4_2"/>
    <property type="match status" value="1"/>
</dbReference>
<dbReference type="GO" id="GO:0016987">
    <property type="term" value="F:sigma factor activity"/>
    <property type="evidence" value="ECO:0007669"/>
    <property type="project" value="UniProtKB-KW"/>
</dbReference>
<dbReference type="InterPro" id="IPR014284">
    <property type="entry name" value="RNA_pol_sigma-70_dom"/>
</dbReference>
<evidence type="ECO:0000256" key="4">
    <source>
        <dbReference type="ARBA" id="ARBA00023125"/>
    </source>
</evidence>
<evidence type="ECO:0000256" key="5">
    <source>
        <dbReference type="ARBA" id="ARBA00023163"/>
    </source>
</evidence>
<dbReference type="GO" id="GO:0006352">
    <property type="term" value="P:DNA-templated transcription initiation"/>
    <property type="evidence" value="ECO:0007669"/>
    <property type="project" value="InterPro"/>
</dbReference>
<proteinExistence type="inferred from homology"/>
<dbReference type="RefSeq" id="WP_296937835.1">
    <property type="nucleotide sequence ID" value="NZ_LT599032.1"/>
</dbReference>
<dbReference type="AlphaFoldDB" id="A0A212ITU1"/>
<evidence type="ECO:0000256" key="2">
    <source>
        <dbReference type="ARBA" id="ARBA00023015"/>
    </source>
</evidence>
<comment type="similarity">
    <text evidence="1 6">Belongs to the sigma-70 factor family. ECF subfamily.</text>
</comment>
<dbReference type="InterPro" id="IPR007627">
    <property type="entry name" value="RNA_pol_sigma70_r2"/>
</dbReference>
<protein>
    <recommendedName>
        <fullName evidence="6">RNA polymerase sigma factor</fullName>
    </recommendedName>
</protein>
<keyword evidence="3 6" id="KW-0731">Sigma factor</keyword>
<dbReference type="Pfam" id="PF04542">
    <property type="entry name" value="Sigma70_r2"/>
    <property type="match status" value="1"/>
</dbReference>
<gene>
    <name evidence="9" type="ORF">KL86DYS1_10118</name>
</gene>
<dbReference type="PANTHER" id="PTHR43133:SF46">
    <property type="entry name" value="RNA POLYMERASE SIGMA-70 FACTOR ECF SUBFAMILY"/>
    <property type="match status" value="1"/>
</dbReference>
<dbReference type="InterPro" id="IPR013325">
    <property type="entry name" value="RNA_pol_sigma_r2"/>
</dbReference>
<dbReference type="SUPFAM" id="SSF88659">
    <property type="entry name" value="Sigma3 and sigma4 domains of RNA polymerase sigma factors"/>
    <property type="match status" value="1"/>
</dbReference>
<accession>A0A212ITU1</accession>
<dbReference type="Gene3D" id="1.10.1740.10">
    <property type="match status" value="1"/>
</dbReference>
<dbReference type="PANTHER" id="PTHR43133">
    <property type="entry name" value="RNA POLYMERASE ECF-TYPE SIGMA FACTO"/>
    <property type="match status" value="1"/>
</dbReference>
<evidence type="ECO:0000256" key="6">
    <source>
        <dbReference type="RuleBase" id="RU000716"/>
    </source>
</evidence>
<dbReference type="CDD" id="cd06171">
    <property type="entry name" value="Sigma70_r4"/>
    <property type="match status" value="1"/>
</dbReference>
<sequence length="198" mass="23536">MYNQSEKDILFELQKGSHKAFEEMFHRYGGKLYNFVLKLASGDTYIAEEIVQSTFVKVWETHTSVNPEKSFVSYLCTIAKNRLMNQYEHQTIEYIYRNYILKNYPEANNHNQTERDINKNLLEEYIDKLIEKMPPVRKQVFILSWKKMLSNKEIAEKLEISESTVQTHMSKALSFMREHLAKHYDHILLILLTSSFVN</sequence>
<dbReference type="PROSITE" id="PS01063">
    <property type="entry name" value="SIGMA70_ECF"/>
    <property type="match status" value="1"/>
</dbReference>
<dbReference type="InterPro" id="IPR013249">
    <property type="entry name" value="RNA_pol_sigma70_r4_t2"/>
</dbReference>
<feature type="domain" description="RNA polymerase sigma factor 70 region 4 type 2" evidence="8">
    <location>
        <begin position="124"/>
        <end position="175"/>
    </location>
</feature>
<evidence type="ECO:0000256" key="3">
    <source>
        <dbReference type="ARBA" id="ARBA00023082"/>
    </source>
</evidence>
<dbReference type="EMBL" id="FLUM01000001">
    <property type="protein sequence ID" value="SBV90603.1"/>
    <property type="molecule type" value="Genomic_DNA"/>
</dbReference>
<dbReference type="InterPro" id="IPR000838">
    <property type="entry name" value="RNA_pol_sigma70_ECF_CS"/>
</dbReference>
<name>A0A212ITU1_9BACT</name>
<dbReference type="InterPro" id="IPR013324">
    <property type="entry name" value="RNA_pol_sigma_r3/r4-like"/>
</dbReference>
<evidence type="ECO:0000259" key="7">
    <source>
        <dbReference type="Pfam" id="PF04542"/>
    </source>
</evidence>
<evidence type="ECO:0000259" key="8">
    <source>
        <dbReference type="Pfam" id="PF08281"/>
    </source>
</evidence>
<dbReference type="GO" id="GO:0003677">
    <property type="term" value="F:DNA binding"/>
    <property type="evidence" value="ECO:0007669"/>
    <property type="project" value="UniProtKB-KW"/>
</dbReference>
<dbReference type="Gene3D" id="1.10.10.10">
    <property type="entry name" value="Winged helix-like DNA-binding domain superfamily/Winged helix DNA-binding domain"/>
    <property type="match status" value="1"/>
</dbReference>
<dbReference type="InterPro" id="IPR014327">
    <property type="entry name" value="RNA_pol_sigma70_bacteroid"/>
</dbReference>
<dbReference type="NCBIfam" id="TIGR02985">
    <property type="entry name" value="Sig70_bacteroi1"/>
    <property type="match status" value="1"/>
</dbReference>
<keyword evidence="5 6" id="KW-0804">Transcription</keyword>
<organism evidence="9">
    <name type="scientific">uncultured Dysgonomonas sp</name>
    <dbReference type="NCBI Taxonomy" id="206096"/>
    <lineage>
        <taxon>Bacteria</taxon>
        <taxon>Pseudomonadati</taxon>
        <taxon>Bacteroidota</taxon>
        <taxon>Bacteroidia</taxon>
        <taxon>Bacteroidales</taxon>
        <taxon>Dysgonomonadaceae</taxon>
        <taxon>Dysgonomonas</taxon>
        <taxon>environmental samples</taxon>
    </lineage>
</organism>
<dbReference type="SUPFAM" id="SSF88946">
    <property type="entry name" value="Sigma2 domain of RNA polymerase sigma factors"/>
    <property type="match status" value="1"/>
</dbReference>